<dbReference type="STRING" id="688270.Celal_0828"/>
<dbReference type="AlphaFoldDB" id="E6XEV6"/>
<dbReference type="EMBL" id="CP002453">
    <property type="protein sequence ID" value="ADV48158.1"/>
    <property type="molecule type" value="Genomic_DNA"/>
</dbReference>
<dbReference type="eggNOG" id="ENOG5030XNV">
    <property type="taxonomic scope" value="Bacteria"/>
</dbReference>
<keyword evidence="2" id="KW-1185">Reference proteome</keyword>
<evidence type="ECO:0008006" key="3">
    <source>
        <dbReference type="Google" id="ProtNLM"/>
    </source>
</evidence>
<dbReference type="Proteomes" id="UP000008634">
    <property type="component" value="Chromosome"/>
</dbReference>
<dbReference type="KEGG" id="cao:Celal_0828"/>
<evidence type="ECO:0000313" key="2">
    <source>
        <dbReference type="Proteomes" id="UP000008634"/>
    </source>
</evidence>
<dbReference type="HOGENOM" id="CLU_1400274_0_0_10"/>
<dbReference type="Pfam" id="PF14281">
    <property type="entry name" value="PDDEXK_4"/>
    <property type="match status" value="1"/>
</dbReference>
<proteinExistence type="predicted"/>
<name>E6XEV6_CELAD</name>
<gene>
    <name evidence="1" type="ordered locus">Celal_0828</name>
</gene>
<organism evidence="1 2">
    <name type="scientific">Cellulophaga algicola (strain DSM 14237 / IC166 / ACAM 630)</name>
    <dbReference type="NCBI Taxonomy" id="688270"/>
    <lineage>
        <taxon>Bacteria</taxon>
        <taxon>Pseudomonadati</taxon>
        <taxon>Bacteroidota</taxon>
        <taxon>Flavobacteriia</taxon>
        <taxon>Flavobacteriales</taxon>
        <taxon>Flavobacteriaceae</taxon>
        <taxon>Cellulophaga</taxon>
    </lineage>
</organism>
<dbReference type="RefSeq" id="WP_013549647.1">
    <property type="nucleotide sequence ID" value="NC_014934.1"/>
</dbReference>
<dbReference type="InterPro" id="IPR029470">
    <property type="entry name" value="PDDEXK_4"/>
</dbReference>
<accession>E6XEV6</accession>
<protein>
    <recommendedName>
        <fullName evidence="3">PD-(D/E)XK nuclease superfamily protein</fullName>
    </recommendedName>
</protein>
<evidence type="ECO:0000313" key="1">
    <source>
        <dbReference type="EMBL" id="ADV48158.1"/>
    </source>
</evidence>
<dbReference type="OrthoDB" id="1366919at2"/>
<reference evidence="1 2" key="1">
    <citation type="journal article" date="2010" name="Stand. Genomic Sci.">
        <title>Complete genome sequence of Cellulophaga algicola type strain (IC166).</title>
        <authorList>
            <person name="Abt B."/>
            <person name="Lu M."/>
            <person name="Misra M."/>
            <person name="Han C."/>
            <person name="Nolan M."/>
            <person name="Lucas S."/>
            <person name="Hammon N."/>
            <person name="Deshpande S."/>
            <person name="Cheng J.F."/>
            <person name="Tapia R."/>
            <person name="Goodwin L."/>
            <person name="Pitluck S."/>
            <person name="Liolios K."/>
            <person name="Pagani I."/>
            <person name="Ivanova N."/>
            <person name="Mavromatis K."/>
            <person name="Ovchinikova G."/>
            <person name="Pati A."/>
            <person name="Chen A."/>
            <person name="Palaniappan K."/>
            <person name="Land M."/>
            <person name="Hauser L."/>
            <person name="Chang Y.J."/>
            <person name="Jeffries C.D."/>
            <person name="Detter J.C."/>
            <person name="Brambilla E."/>
            <person name="Rohde M."/>
            <person name="Tindall B.J."/>
            <person name="Goker M."/>
            <person name="Woyke T."/>
            <person name="Bristow J."/>
            <person name="Eisen J.A."/>
            <person name="Markowitz V."/>
            <person name="Hugenholtz P."/>
            <person name="Kyrpides N.C."/>
            <person name="Klenk H.P."/>
            <person name="Lapidus A."/>
        </authorList>
    </citation>
    <scope>NUCLEOTIDE SEQUENCE [LARGE SCALE GENOMIC DNA]</scope>
    <source>
        <strain evidence="2">DSM 14237 / IC166 / ACAM 630</strain>
    </source>
</reference>
<sequence>MKLPSFFIDDSDSMKYEETIDFFMSWTIRCADSKYLNGSNKTYDRSRLILSKLLHFENAEGLLFSDIKVWKQFENIDLWVELKVNDQDYALIIENKMYSKIHSNQLGRYQKIAEEHYKNDPSRIIIYVLLRPDYELEKQDRPLVILTAFNAVNLEELADCLEEKRTGHDLFDEFWFNWTLDSKEKREKKI</sequence>